<evidence type="ECO:0000256" key="1">
    <source>
        <dbReference type="ARBA" id="ARBA00001947"/>
    </source>
</evidence>
<protein>
    <recommendedName>
        <fullName evidence="5">Alcohol dehydrogenase-like C-terminal domain-containing protein</fullName>
    </recommendedName>
</protein>
<dbReference type="EMBL" id="JAVRRA010018733">
    <property type="protein sequence ID" value="KAK5187935.1"/>
    <property type="molecule type" value="Genomic_DNA"/>
</dbReference>
<dbReference type="InterPro" id="IPR036291">
    <property type="entry name" value="NAD(P)-bd_dom_sf"/>
</dbReference>
<comment type="caution">
    <text evidence="6">The sequence shown here is derived from an EMBL/GenBank/DDBJ whole genome shotgun (WGS) entry which is preliminary data.</text>
</comment>
<name>A0ABR0LJU8_9PEZI</name>
<keyword evidence="7" id="KW-1185">Reference proteome</keyword>
<accession>A0ABR0LJU8</accession>
<evidence type="ECO:0000256" key="4">
    <source>
        <dbReference type="ARBA" id="ARBA00023002"/>
    </source>
</evidence>
<keyword evidence="3" id="KW-0862">Zinc</keyword>
<dbReference type="Gene3D" id="3.40.50.720">
    <property type="entry name" value="NAD(P)-binding Rossmann-like Domain"/>
    <property type="match status" value="1"/>
</dbReference>
<dbReference type="SUPFAM" id="SSF51735">
    <property type="entry name" value="NAD(P)-binding Rossmann-fold domains"/>
    <property type="match status" value="1"/>
</dbReference>
<dbReference type="Pfam" id="PF00107">
    <property type="entry name" value="ADH_zinc_N"/>
    <property type="match status" value="1"/>
</dbReference>
<dbReference type="Proteomes" id="UP001357485">
    <property type="component" value="Unassembled WGS sequence"/>
</dbReference>
<feature type="domain" description="Alcohol dehydrogenase-like C-terminal" evidence="5">
    <location>
        <begin position="59"/>
        <end position="178"/>
    </location>
</feature>
<dbReference type="Gene3D" id="3.90.180.10">
    <property type="entry name" value="Medium-chain alcohol dehydrogenases, catalytic domain"/>
    <property type="match status" value="1"/>
</dbReference>
<evidence type="ECO:0000313" key="7">
    <source>
        <dbReference type="Proteomes" id="UP001357485"/>
    </source>
</evidence>
<comment type="cofactor">
    <cofactor evidence="1">
        <name>Zn(2+)</name>
        <dbReference type="ChEBI" id="CHEBI:29105"/>
    </cofactor>
</comment>
<proteinExistence type="predicted"/>
<organism evidence="6 7">
    <name type="scientific">Cryomyces antarcticus</name>
    <dbReference type="NCBI Taxonomy" id="329879"/>
    <lineage>
        <taxon>Eukaryota</taxon>
        <taxon>Fungi</taxon>
        <taxon>Dikarya</taxon>
        <taxon>Ascomycota</taxon>
        <taxon>Pezizomycotina</taxon>
        <taxon>Dothideomycetes</taxon>
        <taxon>Dothideomycetes incertae sedis</taxon>
        <taxon>Cryomyces</taxon>
    </lineage>
</organism>
<evidence type="ECO:0000259" key="5">
    <source>
        <dbReference type="Pfam" id="PF00107"/>
    </source>
</evidence>
<dbReference type="PANTHER" id="PTHR42940:SF7">
    <property type="entry name" value="ALCOHOL DEHYDROGENASE-LIKE N-TERMINAL DOMAIN-CONTAINING PROTEIN"/>
    <property type="match status" value="1"/>
</dbReference>
<evidence type="ECO:0000313" key="6">
    <source>
        <dbReference type="EMBL" id="KAK5187935.1"/>
    </source>
</evidence>
<feature type="non-terminal residue" evidence="6">
    <location>
        <position position="180"/>
    </location>
</feature>
<evidence type="ECO:0000256" key="2">
    <source>
        <dbReference type="ARBA" id="ARBA00022723"/>
    </source>
</evidence>
<keyword evidence="4" id="KW-0560">Oxidoreductase</keyword>
<sequence length="180" mass="18688">MTTDAEYCLLRTEAAVRIPSDVDPAEFAPLLCAGVTVFNGIRQMKITAGDTVAIQGLGGLGHLAIQYARKMGFRTVALSSSGDKRDFAMKLGATDYIDGSKEDTVEALNKMGGADLIVVTAPNPKVIGPLVNGCAAGGKVLVLAPVGEVSFNTVPMILKGVSVHGWPSGHALDSEEAIAF</sequence>
<reference evidence="6 7" key="1">
    <citation type="submission" date="2023-08" db="EMBL/GenBank/DDBJ databases">
        <title>Black Yeasts Isolated from many extreme environments.</title>
        <authorList>
            <person name="Coleine C."/>
            <person name="Stajich J.E."/>
            <person name="Selbmann L."/>
        </authorList>
    </citation>
    <scope>NUCLEOTIDE SEQUENCE [LARGE SCALE GENOMIC DNA]</scope>
    <source>
        <strain evidence="6 7">CCFEE 536</strain>
    </source>
</reference>
<gene>
    <name evidence="6" type="ORF">LTR16_009143</name>
</gene>
<evidence type="ECO:0000256" key="3">
    <source>
        <dbReference type="ARBA" id="ARBA00022833"/>
    </source>
</evidence>
<dbReference type="InterPro" id="IPR013149">
    <property type="entry name" value="ADH-like_C"/>
</dbReference>
<keyword evidence="2" id="KW-0479">Metal-binding</keyword>
<dbReference type="PANTHER" id="PTHR42940">
    <property type="entry name" value="ALCOHOL DEHYDROGENASE 1-RELATED"/>
    <property type="match status" value="1"/>
</dbReference>